<evidence type="ECO:0000313" key="3">
    <source>
        <dbReference type="EMBL" id="MBA4630133.1"/>
    </source>
</evidence>
<feature type="region of interest" description="Disordered" evidence="2">
    <location>
        <begin position="103"/>
        <end position="122"/>
    </location>
</feature>
<dbReference type="EMBL" id="GISG01072220">
    <property type="protein sequence ID" value="MBA4630133.1"/>
    <property type="molecule type" value="Transcribed_RNA"/>
</dbReference>
<dbReference type="AlphaFoldDB" id="A0A7C8YZW2"/>
<proteinExistence type="predicted"/>
<dbReference type="InterPro" id="IPR012862">
    <property type="entry name" value="DUF1635"/>
</dbReference>
<protein>
    <submittedName>
        <fullName evidence="3">Uncharacterized protein</fullName>
    </submittedName>
</protein>
<evidence type="ECO:0000256" key="2">
    <source>
        <dbReference type="SAM" id="MobiDB-lite"/>
    </source>
</evidence>
<keyword evidence="1" id="KW-0175">Coiled coil</keyword>
<reference evidence="3" key="2">
    <citation type="submission" date="2020-07" db="EMBL/GenBank/DDBJ databases">
        <authorList>
            <person name="Vera ALvarez R."/>
            <person name="Arias-Moreno D.M."/>
            <person name="Jimenez-Jacinto V."/>
            <person name="Jimenez-Bremont J.F."/>
            <person name="Swaminathan K."/>
            <person name="Moose S.P."/>
            <person name="Guerrero-Gonzalez M.L."/>
            <person name="Marino-Ramirez L."/>
            <person name="Landsman D."/>
            <person name="Rodriguez-Kessler M."/>
            <person name="Delgado-Sanchez P."/>
        </authorList>
    </citation>
    <scope>NUCLEOTIDE SEQUENCE</scope>
    <source>
        <tissue evidence="3">Cladode</tissue>
    </source>
</reference>
<feature type="coiled-coil region" evidence="1">
    <location>
        <begin position="28"/>
        <end position="73"/>
    </location>
</feature>
<reference evidence="3" key="1">
    <citation type="journal article" date="2013" name="J. Plant Res.">
        <title>Effect of fungi and light on seed germination of three Opuntia species from semiarid lands of central Mexico.</title>
        <authorList>
            <person name="Delgado-Sanchez P."/>
            <person name="Jimenez-Bremont J.F."/>
            <person name="Guerrero-Gonzalez Mde L."/>
            <person name="Flores J."/>
        </authorList>
    </citation>
    <scope>NUCLEOTIDE SEQUENCE</scope>
    <source>
        <tissue evidence="3">Cladode</tissue>
    </source>
</reference>
<dbReference type="Pfam" id="PF07795">
    <property type="entry name" value="DUF1635"/>
    <property type="match status" value="1"/>
</dbReference>
<evidence type="ECO:0000256" key="1">
    <source>
        <dbReference type="SAM" id="Coils"/>
    </source>
</evidence>
<dbReference type="PANTHER" id="PTHR33431:SF12">
    <property type="entry name" value="HIGH MOBILITY GROUP BOX PROTEIN, PUTATIVE (DUF1635)-RELATED"/>
    <property type="match status" value="1"/>
</dbReference>
<feature type="compositionally biased region" description="Low complexity" evidence="2">
    <location>
        <begin position="110"/>
        <end position="122"/>
    </location>
</feature>
<feature type="region of interest" description="Disordered" evidence="2">
    <location>
        <begin position="129"/>
        <end position="152"/>
    </location>
</feature>
<sequence length="317" mass="35295">MEDIGTLWTFQESIDELKQRLQYMTYELEITKKKANEELRKNEEHIQKLLQRLQAAFKERDEAKAQLNKLQQILPLINNCNNNNKQACFDQLIPFSPDTPLFNNSGFTESQSQSHSQSQSQSLSYVSSPVVDSLSYPPPPAPSSSDSTAINGFRPKLETTHRMIIQPNKVTDQGSLIIEKLAKRRPLPQKGNLLEAVLEAGPLLQTLMVAGSLPRWRNPPSLVPYHQIPPVDFSGFASGVGGSSYYMAPETVPDHTSPLVKAFGNSSVNCNYGQILPPKPMLDFGSASSSGSCLMGGRWMPSAVNFDYQIAKRQRIQ</sequence>
<accession>A0A7C8YZW2</accession>
<dbReference type="PANTHER" id="PTHR33431">
    <property type="entry name" value="ENABLED-LIKE PROTEIN (DUF1635)"/>
    <property type="match status" value="1"/>
</dbReference>
<name>A0A7C8YZW2_OPUST</name>
<organism evidence="3">
    <name type="scientific">Opuntia streptacantha</name>
    <name type="common">Prickly pear cactus</name>
    <name type="synonym">Opuntia cardona</name>
    <dbReference type="NCBI Taxonomy" id="393608"/>
    <lineage>
        <taxon>Eukaryota</taxon>
        <taxon>Viridiplantae</taxon>
        <taxon>Streptophyta</taxon>
        <taxon>Embryophyta</taxon>
        <taxon>Tracheophyta</taxon>
        <taxon>Spermatophyta</taxon>
        <taxon>Magnoliopsida</taxon>
        <taxon>eudicotyledons</taxon>
        <taxon>Gunneridae</taxon>
        <taxon>Pentapetalae</taxon>
        <taxon>Caryophyllales</taxon>
        <taxon>Cactineae</taxon>
        <taxon>Cactaceae</taxon>
        <taxon>Opuntioideae</taxon>
        <taxon>Opuntia</taxon>
    </lineage>
</organism>